<sequence length="70" mass="8032">MAASYIYSHFYAILRLNHERALRSAPGFHTVTSVHQLFHLSETPIQRACNETPFGAKHLPYPMRIPRLGL</sequence>
<keyword evidence="2" id="KW-1185">Reference proteome</keyword>
<dbReference type="Proteomes" id="UP000199026">
    <property type="component" value="Unassembled WGS sequence"/>
</dbReference>
<protein>
    <submittedName>
        <fullName evidence="1">Uncharacterized protein</fullName>
    </submittedName>
</protein>
<name>A0A1H3N1F7_9RHOB</name>
<accession>A0A1H3N1F7</accession>
<gene>
    <name evidence="1" type="ORF">SAMN05444486_104118</name>
</gene>
<evidence type="ECO:0000313" key="2">
    <source>
        <dbReference type="Proteomes" id="UP000199026"/>
    </source>
</evidence>
<dbReference type="EMBL" id="FNPR01000004">
    <property type="protein sequence ID" value="SDY82676.1"/>
    <property type="molecule type" value="Genomic_DNA"/>
</dbReference>
<evidence type="ECO:0000313" key="1">
    <source>
        <dbReference type="EMBL" id="SDY82676.1"/>
    </source>
</evidence>
<reference evidence="1 2" key="1">
    <citation type="submission" date="2016-10" db="EMBL/GenBank/DDBJ databases">
        <authorList>
            <person name="de Groot N.N."/>
        </authorList>
    </citation>
    <scope>NUCLEOTIDE SEQUENCE [LARGE SCALE GENOMIC DNA]</scope>
    <source>
        <strain evidence="1 2">DSM 24677</strain>
    </source>
</reference>
<dbReference type="AlphaFoldDB" id="A0A1H3N1F7"/>
<proteinExistence type="predicted"/>
<dbReference type="STRING" id="576131.SAMN05444486_104118"/>
<organism evidence="1 2">
    <name type="scientific">Lentibacter algarum</name>
    <dbReference type="NCBI Taxonomy" id="576131"/>
    <lineage>
        <taxon>Bacteria</taxon>
        <taxon>Pseudomonadati</taxon>
        <taxon>Pseudomonadota</taxon>
        <taxon>Alphaproteobacteria</taxon>
        <taxon>Rhodobacterales</taxon>
        <taxon>Roseobacteraceae</taxon>
        <taxon>Lentibacter</taxon>
    </lineage>
</organism>